<dbReference type="PANTHER" id="PTHR14738:SF29">
    <property type="entry name" value="ZINC FINGER CCCH DOMAIN-CONTAINING PROTEIN 14"/>
    <property type="match status" value="1"/>
</dbReference>
<evidence type="ECO:0000256" key="1">
    <source>
        <dbReference type="ARBA" id="ARBA00004324"/>
    </source>
</evidence>
<dbReference type="FunFam" id="4.10.1000.40:FF:000006">
    <property type="entry name" value="Zinc finger CCCH domain-containing protein 14"/>
    <property type="match status" value="1"/>
</dbReference>
<dbReference type="GeneTree" id="ENSGT00440000038430"/>
<gene>
    <name evidence="14" type="primary">ZC3H14</name>
</gene>
<evidence type="ECO:0000256" key="10">
    <source>
        <dbReference type="PROSITE-ProRule" id="PRU00723"/>
    </source>
</evidence>
<keyword evidence="9 11" id="KW-0539">Nucleus</keyword>
<comment type="subcellular location">
    <subcellularLocation>
        <location evidence="1 11">Nucleus speckle</location>
    </subcellularLocation>
</comment>
<dbReference type="FunFam" id="4.10.1000.30:FF:000001">
    <property type="entry name" value="Zinc finger CCCH domain-containing protein 14"/>
    <property type="match status" value="1"/>
</dbReference>
<dbReference type="Gene3D" id="4.10.1000.40">
    <property type="match status" value="1"/>
</dbReference>
<dbReference type="PANTHER" id="PTHR14738">
    <property type="entry name" value="ZINC FINGER CCCH DOMAIN-CONTAINING PROTEIN 14"/>
    <property type="match status" value="1"/>
</dbReference>
<feature type="compositionally biased region" description="Acidic residues" evidence="12">
    <location>
        <begin position="256"/>
        <end position="266"/>
    </location>
</feature>
<dbReference type="InterPro" id="IPR040366">
    <property type="entry name" value="Nab2/ZC3H14"/>
</dbReference>
<dbReference type="GO" id="GO:0005737">
    <property type="term" value="C:cytoplasm"/>
    <property type="evidence" value="ECO:0007669"/>
    <property type="project" value="TreeGrafter"/>
</dbReference>
<comment type="similarity">
    <text evidence="2 11">Belongs to the ZC3H14 family.</text>
</comment>
<feature type="region of interest" description="Disordered" evidence="12">
    <location>
        <begin position="116"/>
        <end position="135"/>
    </location>
</feature>
<dbReference type="Proteomes" id="UP000265040">
    <property type="component" value="Chromosome 24"/>
</dbReference>
<protein>
    <recommendedName>
        <fullName evidence="3 11">Zinc finger CCCH domain-containing protein 14</fullName>
    </recommendedName>
</protein>
<dbReference type="SMART" id="SM00356">
    <property type="entry name" value="ZnF_C3H1"/>
    <property type="match status" value="3"/>
</dbReference>
<dbReference type="PROSITE" id="PS50103">
    <property type="entry name" value="ZF_C3H1"/>
    <property type="match status" value="2"/>
</dbReference>
<name>A0A7N6BIU9_ANATE</name>
<evidence type="ECO:0000256" key="5">
    <source>
        <dbReference type="ARBA" id="ARBA00022737"/>
    </source>
</evidence>
<dbReference type="AlphaFoldDB" id="A0A7N6BIU9"/>
<evidence type="ECO:0000256" key="4">
    <source>
        <dbReference type="ARBA" id="ARBA00022723"/>
    </source>
</evidence>
<feature type="compositionally biased region" description="Basic and acidic residues" evidence="12">
    <location>
        <begin position="122"/>
        <end position="133"/>
    </location>
</feature>
<sequence length="531" mass="58851">MEIGTEISKKIRSAIKGKLQELGAYIDEELPDYIMVMVANKKTSQQMADDLSLFLGNNTIKFTAWYDTPASHKHQLQSDSSTVAGKGRSSLNEDSGTEELKVLTVTSSGFDRTEARVSSSAHDSRRGTFEKSSRLTSTVKPLMELLPSEAIIDIKPEMDDDLIAEDPLEVGTNHGRARSTASRPTAEIYRPSQSKFASVSSVNTGRPTTGSSHIRQQDNRSSRTSRTGSSKQEELSRKRKAPVASSVVRVNRASDEDSDEVEEEDANYGGRGLSSRVSLPSKPERKPTLPPAKQANRNLILKAISEAQDSITKTTAYSTIPQRQTLPVAPCTRLASSEEMTAAIQLVQEHILYKTLQSAFSVVYHSYANYTLLTEDVMDVEMADEDTGPIKKLKVTERCKFWPVCKSGDACLYHHPTTQCKTFPNCKFGDKCLFIHPNCKYDARCTKPDCPFTHVSRRGTAAPPPKPAPPIVQTTSVCRFFPECKKVDCPFYHPKPCRFAAQCKRAGCTFYHPTTSVPPRHALKWTKASSR</sequence>
<evidence type="ECO:0000256" key="7">
    <source>
        <dbReference type="ARBA" id="ARBA00022833"/>
    </source>
</evidence>
<feature type="zinc finger region" description="C3H1-type" evidence="10">
    <location>
        <begin position="483"/>
        <end position="515"/>
    </location>
</feature>
<evidence type="ECO:0000256" key="2">
    <source>
        <dbReference type="ARBA" id="ARBA00008423"/>
    </source>
</evidence>
<reference evidence="14" key="3">
    <citation type="submission" date="2025-09" db="UniProtKB">
        <authorList>
            <consortium name="Ensembl"/>
        </authorList>
    </citation>
    <scope>IDENTIFICATION</scope>
</reference>
<keyword evidence="4 10" id="KW-0479">Metal-binding</keyword>
<keyword evidence="15" id="KW-1185">Reference proteome</keyword>
<keyword evidence="7 10" id="KW-0862">Zinc</keyword>
<feature type="compositionally biased region" description="Polar residues" evidence="12">
    <location>
        <begin position="77"/>
        <end position="94"/>
    </location>
</feature>
<feature type="zinc finger region" description="C3H1-type" evidence="10">
    <location>
        <begin position="415"/>
        <end position="439"/>
    </location>
</feature>
<feature type="region of interest" description="Disordered" evidence="12">
    <location>
        <begin position="167"/>
        <end position="294"/>
    </location>
</feature>
<feature type="region of interest" description="Disordered" evidence="12">
    <location>
        <begin position="74"/>
        <end position="96"/>
    </location>
</feature>
<proteinExistence type="inferred from homology"/>
<reference evidence="14" key="2">
    <citation type="submission" date="2025-08" db="UniProtKB">
        <authorList>
            <consortium name="Ensembl"/>
        </authorList>
    </citation>
    <scope>IDENTIFICATION</scope>
</reference>
<comment type="function">
    <text evidence="11">RNA-binding protein involved in the biogenesis of circular RNAs (circRNAs), which are produced by back-splicing circularization of pre-mRNAs. Acts by binding to both exon-intron boundary and 3'-UTR of pre-mRNAs to promote circRNA biogenesis through dimerization and the association with the spliceosome.</text>
</comment>
<reference evidence="14" key="1">
    <citation type="submission" date="2021-04" db="EMBL/GenBank/DDBJ databases">
        <authorList>
            <consortium name="Wellcome Sanger Institute Data Sharing"/>
        </authorList>
    </citation>
    <scope>NUCLEOTIDE SEQUENCE [LARGE SCALE GENOMIC DNA]</scope>
</reference>
<evidence type="ECO:0000256" key="11">
    <source>
        <dbReference type="RuleBase" id="RU369058"/>
    </source>
</evidence>
<dbReference type="GO" id="GO:0043488">
    <property type="term" value="P:regulation of mRNA stability"/>
    <property type="evidence" value="ECO:0007669"/>
    <property type="project" value="UniProtKB-UniRule"/>
</dbReference>
<accession>A0A7N6BIU9</accession>
<dbReference type="Ensembl" id="ENSATET00000041099.2">
    <property type="protein sequence ID" value="ENSATEP00000064449.1"/>
    <property type="gene ID" value="ENSATEG00000006018.3"/>
</dbReference>
<dbReference type="GO" id="GO:0016607">
    <property type="term" value="C:nuclear speck"/>
    <property type="evidence" value="ECO:0007669"/>
    <property type="project" value="UniProtKB-SubCell"/>
</dbReference>
<evidence type="ECO:0000256" key="3">
    <source>
        <dbReference type="ARBA" id="ARBA00015071"/>
    </source>
</evidence>
<feature type="domain" description="C3H1-type" evidence="13">
    <location>
        <begin position="483"/>
        <end position="515"/>
    </location>
</feature>
<feature type="domain" description="C3H1-type" evidence="13">
    <location>
        <begin position="415"/>
        <end position="439"/>
    </location>
</feature>
<feature type="compositionally biased region" description="Polar residues" evidence="12">
    <location>
        <begin position="191"/>
        <end position="214"/>
    </location>
</feature>
<organism evidence="14 15">
    <name type="scientific">Anabas testudineus</name>
    <name type="common">Climbing perch</name>
    <name type="synonym">Anthias testudineus</name>
    <dbReference type="NCBI Taxonomy" id="64144"/>
    <lineage>
        <taxon>Eukaryota</taxon>
        <taxon>Metazoa</taxon>
        <taxon>Chordata</taxon>
        <taxon>Craniata</taxon>
        <taxon>Vertebrata</taxon>
        <taxon>Euteleostomi</taxon>
        <taxon>Actinopterygii</taxon>
        <taxon>Neopterygii</taxon>
        <taxon>Teleostei</taxon>
        <taxon>Neoteleostei</taxon>
        <taxon>Acanthomorphata</taxon>
        <taxon>Anabantaria</taxon>
        <taxon>Anabantiformes</taxon>
        <taxon>Anabantoidei</taxon>
        <taxon>Anabantidae</taxon>
        <taxon>Anabas</taxon>
    </lineage>
</organism>
<evidence type="ECO:0000256" key="8">
    <source>
        <dbReference type="ARBA" id="ARBA00022884"/>
    </source>
</evidence>
<keyword evidence="5 11" id="KW-0677">Repeat</keyword>
<evidence type="ECO:0000259" key="13">
    <source>
        <dbReference type="PROSITE" id="PS50103"/>
    </source>
</evidence>
<evidence type="ECO:0000256" key="12">
    <source>
        <dbReference type="SAM" id="MobiDB-lite"/>
    </source>
</evidence>
<evidence type="ECO:0000256" key="9">
    <source>
        <dbReference type="ARBA" id="ARBA00023242"/>
    </source>
</evidence>
<keyword evidence="8 11" id="KW-0694">RNA-binding</keyword>
<dbReference type="InterPro" id="IPR000571">
    <property type="entry name" value="Znf_CCCH"/>
</dbReference>
<dbReference type="Pfam" id="PF14608">
    <property type="entry name" value="zf-CCCH_2"/>
    <property type="match status" value="5"/>
</dbReference>
<dbReference type="GO" id="GO:0008270">
    <property type="term" value="F:zinc ion binding"/>
    <property type="evidence" value="ECO:0007669"/>
    <property type="project" value="UniProtKB-KW"/>
</dbReference>
<dbReference type="Gene3D" id="4.10.1000.30">
    <property type="match status" value="1"/>
</dbReference>
<evidence type="ECO:0000313" key="14">
    <source>
        <dbReference type="Ensembl" id="ENSATEP00000064449.1"/>
    </source>
</evidence>
<evidence type="ECO:0000313" key="15">
    <source>
        <dbReference type="Proteomes" id="UP000265040"/>
    </source>
</evidence>
<dbReference type="GO" id="GO:0008143">
    <property type="term" value="F:poly(A) binding"/>
    <property type="evidence" value="ECO:0007669"/>
    <property type="project" value="UniProtKB-UniRule"/>
</dbReference>
<keyword evidence="6 10" id="KW-0863">Zinc-finger</keyword>
<evidence type="ECO:0000256" key="6">
    <source>
        <dbReference type="ARBA" id="ARBA00022771"/>
    </source>
</evidence>